<evidence type="ECO:0000256" key="1">
    <source>
        <dbReference type="ARBA" id="ARBA00010118"/>
    </source>
</evidence>
<comment type="similarity">
    <text evidence="1">Belongs to the glycosyltransferase 90 family.</text>
</comment>
<proteinExistence type="inferred from homology"/>
<protein>
    <recommendedName>
        <fullName evidence="4">Glycosyl transferase CAP10 domain-containing protein</fullName>
    </recommendedName>
</protein>
<dbReference type="PANTHER" id="PTHR12203">
    <property type="entry name" value="KDEL LYS-ASP-GLU-LEU CONTAINING - RELATED"/>
    <property type="match status" value="1"/>
</dbReference>
<dbReference type="Proteomes" id="UP001165080">
    <property type="component" value="Unassembled WGS sequence"/>
</dbReference>
<feature type="region of interest" description="Disordered" evidence="3">
    <location>
        <begin position="204"/>
        <end position="234"/>
    </location>
</feature>
<keyword evidence="6" id="KW-1185">Reference proteome</keyword>
<keyword evidence="2" id="KW-0808">Transferase</keyword>
<evidence type="ECO:0000313" key="5">
    <source>
        <dbReference type="EMBL" id="GLC55264.1"/>
    </source>
</evidence>
<gene>
    <name evidence="5" type="primary">PLEST001148</name>
    <name evidence="5" type="ORF">PLESTB_000965900</name>
</gene>
<evidence type="ECO:0000313" key="6">
    <source>
        <dbReference type="Proteomes" id="UP001165080"/>
    </source>
</evidence>
<dbReference type="Pfam" id="PF05686">
    <property type="entry name" value="Glyco_transf_90"/>
    <property type="match status" value="1"/>
</dbReference>
<dbReference type="InterPro" id="IPR051091">
    <property type="entry name" value="O-Glucosyltr/Glycosyltrsf_90"/>
</dbReference>
<feature type="region of interest" description="Disordered" evidence="3">
    <location>
        <begin position="61"/>
        <end position="92"/>
    </location>
</feature>
<organism evidence="5 6">
    <name type="scientific">Pleodorina starrii</name>
    <dbReference type="NCBI Taxonomy" id="330485"/>
    <lineage>
        <taxon>Eukaryota</taxon>
        <taxon>Viridiplantae</taxon>
        <taxon>Chlorophyta</taxon>
        <taxon>core chlorophytes</taxon>
        <taxon>Chlorophyceae</taxon>
        <taxon>CS clade</taxon>
        <taxon>Chlamydomonadales</taxon>
        <taxon>Volvocaceae</taxon>
        <taxon>Pleodorina</taxon>
    </lineage>
</organism>
<reference evidence="5 6" key="1">
    <citation type="journal article" date="2023" name="Commun. Biol.">
        <title>Reorganization of the ancestral sex-determining regions during the evolution of trioecy in Pleodorina starrii.</title>
        <authorList>
            <person name="Takahashi K."/>
            <person name="Suzuki S."/>
            <person name="Kawai-Toyooka H."/>
            <person name="Yamamoto K."/>
            <person name="Hamaji T."/>
            <person name="Ootsuki R."/>
            <person name="Yamaguchi H."/>
            <person name="Kawachi M."/>
            <person name="Higashiyama T."/>
            <person name="Nozaki H."/>
        </authorList>
    </citation>
    <scope>NUCLEOTIDE SEQUENCE [LARGE SCALE GENOMIC DNA]</scope>
    <source>
        <strain evidence="5 6">NIES-4479</strain>
    </source>
</reference>
<dbReference type="SMART" id="SM00672">
    <property type="entry name" value="CAP10"/>
    <property type="match status" value="1"/>
</dbReference>
<evidence type="ECO:0000256" key="3">
    <source>
        <dbReference type="SAM" id="MobiDB-lite"/>
    </source>
</evidence>
<dbReference type="GO" id="GO:0016740">
    <property type="term" value="F:transferase activity"/>
    <property type="evidence" value="ECO:0007669"/>
    <property type="project" value="UniProtKB-KW"/>
</dbReference>
<evidence type="ECO:0000259" key="4">
    <source>
        <dbReference type="SMART" id="SM00672"/>
    </source>
</evidence>
<dbReference type="PANTHER" id="PTHR12203:SF35">
    <property type="entry name" value="PROTEIN O-GLUCOSYLTRANSFERASE 1"/>
    <property type="match status" value="1"/>
</dbReference>
<accession>A0A9W6BNB3</accession>
<dbReference type="InterPro" id="IPR006598">
    <property type="entry name" value="CAP10"/>
</dbReference>
<feature type="domain" description="Glycosyl transferase CAP10" evidence="4">
    <location>
        <begin position="212"/>
        <end position="438"/>
    </location>
</feature>
<evidence type="ECO:0000256" key="2">
    <source>
        <dbReference type="ARBA" id="ARBA00022679"/>
    </source>
</evidence>
<comment type="caution">
    <text evidence="5">The sequence shown here is derived from an EMBL/GenBank/DDBJ whole genome shotgun (WGS) entry which is preliminary data.</text>
</comment>
<dbReference type="EMBL" id="BRXU01000012">
    <property type="protein sequence ID" value="GLC55264.1"/>
    <property type="molecule type" value="Genomic_DNA"/>
</dbReference>
<feature type="compositionally biased region" description="Low complexity" evidence="3">
    <location>
        <begin position="204"/>
        <end position="218"/>
    </location>
</feature>
<dbReference type="AlphaFoldDB" id="A0A9W6BNB3"/>
<name>A0A9W6BNB3_9CHLO</name>
<sequence>MHYGFVGGKAYVLSPRFPTKYGQVFMSRHLAYMDVLLDLERRFGHLIPDVEFVIVTTETPNEMPSLPRNATGGDQAQSPPPPPLPPHLEHPFGQPGLPHGAFPVFRVAKSDAFPANVLIPSHDFYVLRYDSTVLNGSARLVEEAPWASRLPSAFAEYDMHVPRSRHPQDPYTYRRGVDGIPICGGPRGDSICFVRRHFQGIAHAASASSRSPSSPSSPVLDIRQIPPGPPGSEHVQLIDQHTPRHVALATAAAAAAAAKQYGSNGGSGSVSANGTQLVAQEAQLAYLHALMSEGGNGGGGGIVPYDEALRAAAAASTALPSYLAAAARHKVLVHLDGRGLSSSLERLLALGSVVLAEQSGYYGYFHRALKPYEHYLPWWEKEPGDVFSRLQWVRDNADAASRIAAAGAAFAREHLTETGRACYWLRLLQRHAAALRVAPALHRFPHATPLGAFRQTVIGMQPLRGQRSLFGQPFEP</sequence>